<feature type="compositionally biased region" description="Acidic residues" evidence="1">
    <location>
        <begin position="498"/>
        <end position="511"/>
    </location>
</feature>
<evidence type="ECO:0000313" key="2">
    <source>
        <dbReference type="EMBL" id="EGT58584.1"/>
    </source>
</evidence>
<reference evidence="3" key="1">
    <citation type="submission" date="2011-07" db="EMBL/GenBank/DDBJ databases">
        <authorList>
            <consortium name="Caenorhabditis brenneri Sequencing and Analysis Consortium"/>
            <person name="Wilson R.K."/>
        </authorList>
    </citation>
    <scope>NUCLEOTIDE SEQUENCE [LARGE SCALE GENOMIC DNA]</scope>
    <source>
        <strain evidence="3">PB2801</strain>
    </source>
</reference>
<evidence type="ECO:0000313" key="3">
    <source>
        <dbReference type="Proteomes" id="UP000008068"/>
    </source>
</evidence>
<sequence>MTKSPVKGEPGRPTKYEIFDRNISIAWEESVLYEPRKTEYVPEGKCLRELMEGNPEFTEEEIKISFRKLNKEAEQVFEENKEMMEADEPVQQEVMFWGSMAELDENETVYDREIKVWLLEHPPAMCTRKRPAPKKKQKTTGTLSNLTEEEKAALVSDLVDSVSKGETSQEYTPDSFPTLSELRMVLDEPPPKVRKIPPKVEIPPKDQKKSHPREDPLFPLKQKSIPMLLAGAQIEGPQDGPTVAEYLGIKLFAGKKRSIGSRVLASISGRNSGSVQVLGSGLGHQKTNGPTVAVYLNHNLSAGGPGPSSCSAPGSGLVLGSGSCSGSGPTPGAHTEEPEENPNHDQSPQATNSDPRPQDSEKDLEEDRDTLETSDSGAQDDSQAKGSEVSQEELDASRLAAGYRDLGPQYDDDGAQNYFEPDDFFEDQEGFVPQDDSGSQAQDDEDPKASGLGRMPAEDDGEEMELQEDFVPQDDSGSQAQDDEDPKASGLGRMPAEDNGEEMELQEDFVPQDDSGSQAQDDEDPKASGLGRMPAEDDGEKMELQEDFVPQDDSGSQAQDDEDPKASGLGRMPAEDKEEDMELQEEASDDNRQEHSPNTSSSGLQGGSQAQNEQSSNASGSGHMPVEDVVMDSGSDLDEDPEDGLGSLADTQRLLGSESSSAMPEMAVEHQNPLTQKDEDLEPEDSGAQDNFSLQDRQEDQATSKPGSANQDVVPDDQEPQEEFEPEDDHQAQPGSDPETENNDDGHQEDQEYVPEEGEEDWELQEEIELQEVQEPEPFGPVFGLFEDQDRELQRAHIELQDQEYQDPNLPEPEREPGRLSPERGTYSGIPVWEMYQRAKKMFEDLRKAALESSGSDSADESSSAEEEAEEAEEGVLAEEAIIVDEHEERGKQN</sequence>
<accession>G0NE01</accession>
<dbReference type="InParanoid" id="G0NE01"/>
<feature type="region of interest" description="Disordered" evidence="1">
    <location>
        <begin position="189"/>
        <end position="218"/>
    </location>
</feature>
<feature type="compositionally biased region" description="Low complexity" evidence="1">
    <location>
        <begin position="600"/>
        <end position="622"/>
    </location>
</feature>
<feature type="compositionally biased region" description="Acidic residues" evidence="1">
    <location>
        <begin position="536"/>
        <end position="550"/>
    </location>
</feature>
<feature type="compositionally biased region" description="Acidic residues" evidence="1">
    <location>
        <begin position="751"/>
        <end position="775"/>
    </location>
</feature>
<proteinExistence type="predicted"/>
<feature type="region of interest" description="Disordered" evidence="1">
    <location>
        <begin position="321"/>
        <end position="827"/>
    </location>
</feature>
<dbReference type="EMBL" id="GL379870">
    <property type="protein sequence ID" value="EGT58584.1"/>
    <property type="molecule type" value="Genomic_DNA"/>
</dbReference>
<gene>
    <name evidence="2" type="ORF">CAEBREN_08713</name>
</gene>
<feature type="compositionally biased region" description="Basic and acidic residues" evidence="1">
    <location>
        <begin position="884"/>
        <end position="894"/>
    </location>
</feature>
<feature type="compositionally biased region" description="Polar residues" evidence="1">
    <location>
        <begin position="373"/>
        <end position="389"/>
    </location>
</feature>
<feature type="compositionally biased region" description="Acidic residues" evidence="1">
    <location>
        <begin position="576"/>
        <end position="588"/>
    </location>
</feature>
<keyword evidence="3" id="KW-1185">Reference proteome</keyword>
<dbReference type="STRING" id="135651.G0NE01"/>
<evidence type="ECO:0000256" key="1">
    <source>
        <dbReference type="SAM" id="MobiDB-lite"/>
    </source>
</evidence>
<feature type="compositionally biased region" description="Acidic residues" evidence="1">
    <location>
        <begin position="858"/>
        <end position="877"/>
    </location>
</feature>
<dbReference type="OMA" id="PEMAVEH"/>
<feature type="compositionally biased region" description="Acidic residues" evidence="1">
    <location>
        <begin position="714"/>
        <end position="728"/>
    </location>
</feature>
<feature type="compositionally biased region" description="Basic and acidic residues" evidence="1">
    <location>
        <begin position="812"/>
        <end position="822"/>
    </location>
</feature>
<feature type="compositionally biased region" description="Acidic residues" evidence="1">
    <location>
        <begin position="410"/>
        <end position="429"/>
    </location>
</feature>
<protein>
    <submittedName>
        <fullName evidence="2">Uncharacterized protein</fullName>
    </submittedName>
</protein>
<organism evidence="3">
    <name type="scientific">Caenorhabditis brenneri</name>
    <name type="common">Nematode worm</name>
    <dbReference type="NCBI Taxonomy" id="135651"/>
    <lineage>
        <taxon>Eukaryota</taxon>
        <taxon>Metazoa</taxon>
        <taxon>Ecdysozoa</taxon>
        <taxon>Nematoda</taxon>
        <taxon>Chromadorea</taxon>
        <taxon>Rhabditida</taxon>
        <taxon>Rhabditina</taxon>
        <taxon>Rhabditomorpha</taxon>
        <taxon>Rhabditoidea</taxon>
        <taxon>Rhabditidae</taxon>
        <taxon>Peloderinae</taxon>
        <taxon>Caenorhabditis</taxon>
    </lineage>
</organism>
<name>G0NE01_CAEBE</name>
<dbReference type="Proteomes" id="UP000008068">
    <property type="component" value="Unassembled WGS sequence"/>
</dbReference>
<dbReference type="AlphaFoldDB" id="G0NE01"/>
<feature type="compositionally biased region" description="Acidic residues" evidence="1">
    <location>
        <begin position="458"/>
        <end position="472"/>
    </location>
</feature>
<feature type="compositionally biased region" description="Basic and acidic residues" evidence="1">
    <location>
        <begin position="791"/>
        <end position="800"/>
    </location>
</feature>
<feature type="compositionally biased region" description="Polar residues" evidence="1">
    <location>
        <begin position="344"/>
        <end position="355"/>
    </location>
</feature>
<feature type="compositionally biased region" description="Basic and acidic residues" evidence="1">
    <location>
        <begin position="202"/>
        <end position="216"/>
    </location>
</feature>
<feature type="region of interest" description="Disordered" evidence="1">
    <location>
        <begin position="850"/>
        <end position="894"/>
    </location>
</feature>
<dbReference type="HOGENOM" id="CLU_284733_0_0_1"/>